<dbReference type="PANTHER" id="PTHR11548">
    <property type="entry name" value="THYMIDYLATE SYNTHASE 1"/>
    <property type="match status" value="1"/>
</dbReference>
<dbReference type="PRINTS" id="PR00108">
    <property type="entry name" value="THYMDSNTHASE"/>
</dbReference>
<dbReference type="CDD" id="cd00351">
    <property type="entry name" value="TS_Pyrimidine_HMase"/>
    <property type="match status" value="1"/>
</dbReference>
<dbReference type="InterPro" id="IPR045097">
    <property type="entry name" value="Thymidate_synth/dCMP_Mease"/>
</dbReference>
<dbReference type="GO" id="GO:0004799">
    <property type="term" value="F:thymidylate synthase activity"/>
    <property type="evidence" value="ECO:0007669"/>
    <property type="project" value="UniProtKB-EC"/>
</dbReference>
<proteinExistence type="predicted"/>
<evidence type="ECO:0000256" key="2">
    <source>
        <dbReference type="ARBA" id="ARBA00022603"/>
    </source>
</evidence>
<keyword evidence="2" id="KW-0489">Methyltransferase</keyword>
<dbReference type="GO" id="GO:0006231">
    <property type="term" value="P:dTMP biosynthetic process"/>
    <property type="evidence" value="ECO:0007669"/>
    <property type="project" value="InterPro"/>
</dbReference>
<organism evidence="5 6">
    <name type="scientific">Dyadobacter flavalbus</name>
    <dbReference type="NCBI Taxonomy" id="2579942"/>
    <lineage>
        <taxon>Bacteria</taxon>
        <taxon>Pseudomonadati</taxon>
        <taxon>Bacteroidota</taxon>
        <taxon>Cytophagia</taxon>
        <taxon>Cytophagales</taxon>
        <taxon>Spirosomataceae</taxon>
        <taxon>Dyadobacter</taxon>
    </lineage>
</organism>
<protein>
    <recommendedName>
        <fullName evidence="1">thymidylate synthase</fullName>
        <ecNumber evidence="1">2.1.1.45</ecNumber>
    </recommendedName>
</protein>
<dbReference type="InterPro" id="IPR036926">
    <property type="entry name" value="Thymidate_synth/dCMP_Mease_sf"/>
</dbReference>
<dbReference type="OrthoDB" id="7182974at2"/>
<name>A0A5M8QRJ5_9BACT</name>
<dbReference type="EC" id="2.1.1.45" evidence="1"/>
<dbReference type="RefSeq" id="WP_138280706.1">
    <property type="nucleotide sequence ID" value="NZ_VBSN01000065.1"/>
</dbReference>
<keyword evidence="6" id="KW-1185">Reference proteome</keyword>
<sequence>MYLKHDNIDDLLREVYSELLKKEFDVFTTRSKTCEILGAVLCLENPRARLSRTESRGLPFSALGEFLWYMKGDNTLEFIEYFIPLYEKESEDGKIFGGYGPRIFNMRGINQIDNVANLLHSRPTSRRAVIQLFNAEDIHVIDRKEVPCTCTLQFFIRKDRLDMITHMRSNDAFKGLPHDIFAFTMLQEFLASRLTVGLGTYMHMVGSLHLYEVDADQATKYLSLGFQSRQNYMPSMPTSDNTKDISYLLDIEAKVRKRLPVSFEISNLSPYWADLGRLLCIYRLAKDGNVNEIATLRGAMDSKVYDTYIEKRLANLQKKSI</sequence>
<evidence type="ECO:0000313" key="6">
    <source>
        <dbReference type="Proteomes" id="UP000323994"/>
    </source>
</evidence>
<evidence type="ECO:0000256" key="1">
    <source>
        <dbReference type="ARBA" id="ARBA00011947"/>
    </source>
</evidence>
<dbReference type="GO" id="GO:0005829">
    <property type="term" value="C:cytosol"/>
    <property type="evidence" value="ECO:0007669"/>
    <property type="project" value="TreeGrafter"/>
</dbReference>
<dbReference type="EMBL" id="VBSN01000065">
    <property type="protein sequence ID" value="KAA6436802.1"/>
    <property type="molecule type" value="Genomic_DNA"/>
</dbReference>
<dbReference type="Gene3D" id="3.30.572.10">
    <property type="entry name" value="Thymidylate synthase/dCMP hydroxymethylase domain"/>
    <property type="match status" value="1"/>
</dbReference>
<feature type="domain" description="Thymidylate synthase/dCMP hydroxymethylase" evidence="4">
    <location>
        <begin position="61"/>
        <end position="223"/>
    </location>
</feature>
<gene>
    <name evidence="5" type="ORF">FEM33_20595</name>
</gene>
<dbReference type="InterPro" id="IPR023451">
    <property type="entry name" value="Thymidate_synth/dCMP_Mease_dom"/>
</dbReference>
<dbReference type="Pfam" id="PF00303">
    <property type="entry name" value="Thymidylat_synt"/>
    <property type="match status" value="1"/>
</dbReference>
<evidence type="ECO:0000256" key="3">
    <source>
        <dbReference type="ARBA" id="ARBA00022679"/>
    </source>
</evidence>
<dbReference type="InterPro" id="IPR000398">
    <property type="entry name" value="Thymidylate_synthase"/>
</dbReference>
<evidence type="ECO:0000259" key="4">
    <source>
        <dbReference type="Pfam" id="PF00303"/>
    </source>
</evidence>
<keyword evidence="3" id="KW-0808">Transferase</keyword>
<accession>A0A5M8QRJ5</accession>
<dbReference type="AlphaFoldDB" id="A0A5M8QRJ5"/>
<comment type="caution">
    <text evidence="5">The sequence shown here is derived from an EMBL/GenBank/DDBJ whole genome shotgun (WGS) entry which is preliminary data.</text>
</comment>
<dbReference type="PANTHER" id="PTHR11548:SF9">
    <property type="entry name" value="THYMIDYLATE SYNTHASE"/>
    <property type="match status" value="1"/>
</dbReference>
<dbReference type="GO" id="GO:0032259">
    <property type="term" value="P:methylation"/>
    <property type="evidence" value="ECO:0007669"/>
    <property type="project" value="UniProtKB-KW"/>
</dbReference>
<reference evidence="5 6" key="1">
    <citation type="submission" date="2019-05" db="EMBL/GenBank/DDBJ databases">
        <authorList>
            <person name="Qu J.-H."/>
        </authorList>
    </citation>
    <scope>NUCLEOTIDE SEQUENCE [LARGE SCALE GENOMIC DNA]</scope>
    <source>
        <strain evidence="5 6">NS28</strain>
    </source>
</reference>
<dbReference type="SUPFAM" id="SSF55831">
    <property type="entry name" value="Thymidylate synthase/dCMP hydroxymethylase"/>
    <property type="match status" value="1"/>
</dbReference>
<dbReference type="Proteomes" id="UP000323994">
    <property type="component" value="Unassembled WGS sequence"/>
</dbReference>
<evidence type="ECO:0000313" key="5">
    <source>
        <dbReference type="EMBL" id="KAA6436802.1"/>
    </source>
</evidence>